<dbReference type="PROSITE" id="PS00644">
    <property type="entry name" value="COMPLEX1_51K_1"/>
    <property type="match status" value="1"/>
</dbReference>
<dbReference type="FunFam" id="3.40.50.11540:FF:000001">
    <property type="entry name" value="NADH dehydrogenase [ubiquinone] flavoprotein 1, mitochondrial"/>
    <property type="match status" value="1"/>
</dbReference>
<dbReference type="EC" id="7.1.1.2" evidence="4 17"/>
<dbReference type="GO" id="GO:0046872">
    <property type="term" value="F:metal ion binding"/>
    <property type="evidence" value="ECO:0007669"/>
    <property type="project" value="UniProtKB-KW"/>
</dbReference>
<evidence type="ECO:0000256" key="9">
    <source>
        <dbReference type="ARBA" id="ARBA00022723"/>
    </source>
</evidence>
<evidence type="ECO:0000256" key="2">
    <source>
        <dbReference type="ARBA" id="ARBA00001966"/>
    </source>
</evidence>
<dbReference type="GO" id="GO:0045271">
    <property type="term" value="C:respiratory chain complex I"/>
    <property type="evidence" value="ECO:0007669"/>
    <property type="project" value="UniProtKB-ARBA"/>
</dbReference>
<keyword evidence="6 17" id="KW-0004">4Fe-4S</keyword>
<evidence type="ECO:0000256" key="12">
    <source>
        <dbReference type="ARBA" id="ARBA00023014"/>
    </source>
</evidence>
<evidence type="ECO:0000256" key="6">
    <source>
        <dbReference type="ARBA" id="ARBA00022485"/>
    </source>
</evidence>
<dbReference type="FunFam" id="1.20.1440.230:FF:000001">
    <property type="entry name" value="Mitochondrial NADH dehydrogenase flavoprotein 1"/>
    <property type="match status" value="1"/>
</dbReference>
<dbReference type="NCBIfam" id="TIGR01959">
    <property type="entry name" value="nuoF_fam"/>
    <property type="match status" value="1"/>
</dbReference>
<keyword evidence="17" id="KW-0472">Membrane</keyword>
<evidence type="ECO:0000256" key="15">
    <source>
        <dbReference type="ARBA" id="ARBA00046881"/>
    </source>
</evidence>
<evidence type="ECO:0000256" key="4">
    <source>
        <dbReference type="ARBA" id="ARBA00012944"/>
    </source>
</evidence>
<sequence length="520" mass="55480">MAARQLQALRRLHAAAFSTAPKKTQFGSLRDEDRVFTNLYGRHDWRLKGALRRGDWYKTKEILLKGVDWILGEIKASGLRGRGGAGFPTGLKWSFMNKPPDGRPKYLVVNADEGEPGTCKDREIMRHDPHKLVEGCLVAGRAMGARAAYIYIRGEFYNEASNLQVAIREAYEAGLLGKDACGSGYAFDVFVVRGAGAYICGEETALIESIEGKQGKPRLKPPFPADVGVFGCPTTVANVETVAVSPTICRRGGAWFASFGRERNSGTKLFNISGHVNHPCTVEEEMSVPLKELIEKHAGGVRGGWDNLLAVIPGGSSTPLLPKSVCETVLMDFDSLVQAQSGLGTAAVIVMDKSTDIVKAIARLIEFYKHESCGQCTPCREGVDWMNKVMARFVRGDAQVAEIDALWEISKQIEGHTICALGDGAAWPVQVQDFGARRGISGGVSAGACCPALLIPPRLLSPGPDPPLSAGAGGQDAALRGGQSSSGLGVRRQRWRTGGGTALPCLGGLHGGEGLLLGAP</sequence>
<reference evidence="20" key="2">
    <citation type="submission" date="2025-09" db="UniProtKB">
        <authorList>
            <consortium name="Ensembl"/>
        </authorList>
    </citation>
    <scope>IDENTIFICATION</scope>
</reference>
<dbReference type="InterPro" id="IPR011538">
    <property type="entry name" value="Nuo51_FMN-bd"/>
</dbReference>
<evidence type="ECO:0000256" key="1">
    <source>
        <dbReference type="ARBA" id="ARBA00001917"/>
    </source>
</evidence>
<comment type="catalytic activity">
    <reaction evidence="16">
        <text>a ubiquinone + NADH + 5 H(+)(in) = a ubiquinol + NAD(+) + 4 H(+)(out)</text>
        <dbReference type="Rhea" id="RHEA:29091"/>
        <dbReference type="Rhea" id="RHEA-COMP:9565"/>
        <dbReference type="Rhea" id="RHEA-COMP:9566"/>
        <dbReference type="ChEBI" id="CHEBI:15378"/>
        <dbReference type="ChEBI" id="CHEBI:16389"/>
        <dbReference type="ChEBI" id="CHEBI:17976"/>
        <dbReference type="ChEBI" id="CHEBI:57540"/>
        <dbReference type="ChEBI" id="CHEBI:57945"/>
        <dbReference type="EC" id="7.1.1.2"/>
    </reaction>
    <physiologicalReaction direction="left-to-right" evidence="16">
        <dbReference type="Rhea" id="RHEA:29092"/>
    </physiologicalReaction>
</comment>
<keyword evidence="17" id="KW-0999">Mitochondrion inner membrane</keyword>
<accession>A0A8C3BYC2</accession>
<dbReference type="InterPro" id="IPR050837">
    <property type="entry name" value="ComplexI_51kDa_subunit"/>
</dbReference>
<evidence type="ECO:0000256" key="13">
    <source>
        <dbReference type="ARBA" id="ARBA00023027"/>
    </source>
</evidence>
<dbReference type="InterPro" id="IPR037207">
    <property type="entry name" value="Nuop51_4Fe4S-bd_sf"/>
</dbReference>
<dbReference type="GO" id="GO:0051539">
    <property type="term" value="F:4 iron, 4 sulfur cluster binding"/>
    <property type="evidence" value="ECO:0007669"/>
    <property type="project" value="UniProtKB-UniRule"/>
</dbReference>
<comment type="cofactor">
    <cofactor evidence="2 17">
        <name>[4Fe-4S] cluster</name>
        <dbReference type="ChEBI" id="CHEBI:49883"/>
    </cofactor>
</comment>
<evidence type="ECO:0000313" key="20">
    <source>
        <dbReference type="Ensembl" id="ENSCMMP00000013238.1"/>
    </source>
</evidence>
<evidence type="ECO:0000256" key="14">
    <source>
        <dbReference type="ARBA" id="ARBA00023075"/>
    </source>
</evidence>
<dbReference type="Proteomes" id="UP000694556">
    <property type="component" value="Unassembled WGS sequence"/>
</dbReference>
<keyword evidence="8 17" id="KW-0288">FMN</keyword>
<dbReference type="InterPro" id="IPR011537">
    <property type="entry name" value="NADH-UbQ_OxRdtase_suF"/>
</dbReference>
<dbReference type="PANTHER" id="PTHR11780:SF10">
    <property type="entry name" value="NADH DEHYDROGENASE [UBIQUINONE] FLAVOPROTEIN 1, MITOCHONDRIAL"/>
    <property type="match status" value="1"/>
</dbReference>
<comment type="subcellular location">
    <subcellularLocation>
        <location evidence="17">Mitochondrion inner membrane</location>
        <topology evidence="17">Peripheral membrane protein</topology>
        <orientation evidence="17">Matrix side</orientation>
    </subcellularLocation>
</comment>
<dbReference type="Gene3D" id="1.20.1440.230">
    <property type="entry name" value="NADH-ubiquinone oxidoreductase 51kDa subunit, iron-sulphur binding domain"/>
    <property type="match status" value="1"/>
</dbReference>
<evidence type="ECO:0000256" key="11">
    <source>
        <dbReference type="ARBA" id="ARBA00023004"/>
    </source>
</evidence>
<dbReference type="PROSITE" id="PS00645">
    <property type="entry name" value="COMPLEX1_51K_2"/>
    <property type="match status" value="1"/>
</dbReference>
<evidence type="ECO:0000259" key="19">
    <source>
        <dbReference type="SMART" id="SM00928"/>
    </source>
</evidence>
<comment type="cofactor">
    <cofactor evidence="1 17">
        <name>FMN</name>
        <dbReference type="ChEBI" id="CHEBI:58210"/>
    </cofactor>
</comment>
<keyword evidence="17" id="KW-0813">Transport</keyword>
<dbReference type="GO" id="GO:0008137">
    <property type="term" value="F:NADH dehydrogenase (ubiquinone) activity"/>
    <property type="evidence" value="ECO:0007669"/>
    <property type="project" value="UniProtKB-EC"/>
</dbReference>
<keyword evidence="17" id="KW-0679">Respiratory chain</keyword>
<dbReference type="GO" id="GO:0051287">
    <property type="term" value="F:NAD binding"/>
    <property type="evidence" value="ECO:0007669"/>
    <property type="project" value="UniProtKB-UniRule"/>
</dbReference>
<dbReference type="Gene3D" id="3.40.50.11540">
    <property type="entry name" value="NADH-ubiquinone oxidoreductase 51kDa subunit"/>
    <property type="match status" value="1"/>
</dbReference>
<dbReference type="Pfam" id="PF22461">
    <property type="entry name" value="SLBB_2"/>
    <property type="match status" value="1"/>
</dbReference>
<dbReference type="InterPro" id="IPR001949">
    <property type="entry name" value="NADH-UbQ_OxRdtase_51kDa_CS"/>
</dbReference>
<keyword evidence="17" id="KW-0496">Mitochondrion</keyword>
<dbReference type="InterPro" id="IPR037225">
    <property type="entry name" value="Nuo51_FMN-bd_sf"/>
</dbReference>
<evidence type="ECO:0000256" key="8">
    <source>
        <dbReference type="ARBA" id="ARBA00022643"/>
    </source>
</evidence>
<dbReference type="InterPro" id="IPR054765">
    <property type="entry name" value="SLBB_dom"/>
</dbReference>
<dbReference type="FunFam" id="3.10.20.600:FF:000001">
    <property type="entry name" value="NADH dehydrogenase [ubiquinone] flavoprotein 1, mitochondrial"/>
    <property type="match status" value="1"/>
</dbReference>
<dbReference type="SUPFAM" id="SSF142984">
    <property type="entry name" value="Nqo1 middle domain-like"/>
    <property type="match status" value="1"/>
</dbReference>
<evidence type="ECO:0000256" key="5">
    <source>
        <dbReference type="ARBA" id="ARBA00022402"/>
    </source>
</evidence>
<keyword evidence="10" id="KW-1278">Translocase</keyword>
<keyword evidence="21" id="KW-1185">Reference proteome</keyword>
<dbReference type="InterPro" id="IPR019575">
    <property type="entry name" value="Nuop51_4Fe4S-bd"/>
</dbReference>
<comment type="subunit">
    <text evidence="15">Core subunit of respiratory chain NADH dehydrogenase (Complex I) which is composed of 45 different subunits. This is a component of the flavoprotein-sulfur (FP) fragment of the enzyme. Interacts with RAB5IF.</text>
</comment>
<protein>
    <recommendedName>
        <fullName evidence="5 17">NADH dehydrogenase [ubiquinone] flavoprotein 1, mitochondrial</fullName>
        <ecNumber evidence="4 17">7.1.1.2</ecNumber>
    </recommendedName>
</protein>
<dbReference type="SUPFAM" id="SSF142019">
    <property type="entry name" value="Nqo1 FMN-binding domain-like"/>
    <property type="match status" value="1"/>
</dbReference>
<dbReference type="GO" id="GO:0006120">
    <property type="term" value="P:mitochondrial electron transport, NADH to ubiquinone"/>
    <property type="evidence" value="ECO:0007669"/>
    <property type="project" value="UniProtKB-ARBA"/>
</dbReference>
<keyword evidence="17" id="KW-0249">Electron transport</keyword>
<organism evidence="20 21">
    <name type="scientific">Cairina moschata</name>
    <name type="common">Muscovy duck</name>
    <dbReference type="NCBI Taxonomy" id="8855"/>
    <lineage>
        <taxon>Eukaryota</taxon>
        <taxon>Metazoa</taxon>
        <taxon>Chordata</taxon>
        <taxon>Craniata</taxon>
        <taxon>Vertebrata</taxon>
        <taxon>Euteleostomi</taxon>
        <taxon>Archelosauria</taxon>
        <taxon>Archosauria</taxon>
        <taxon>Dinosauria</taxon>
        <taxon>Saurischia</taxon>
        <taxon>Theropoda</taxon>
        <taxon>Coelurosauria</taxon>
        <taxon>Aves</taxon>
        <taxon>Neognathae</taxon>
        <taxon>Galloanserae</taxon>
        <taxon>Anseriformes</taxon>
        <taxon>Anatidae</taxon>
        <taxon>Anatinae</taxon>
        <taxon>Cairina</taxon>
    </lineage>
</organism>
<keyword evidence="14" id="KW-0830">Ubiquinone</keyword>
<evidence type="ECO:0000256" key="18">
    <source>
        <dbReference type="SAM" id="MobiDB-lite"/>
    </source>
</evidence>
<evidence type="ECO:0000256" key="3">
    <source>
        <dbReference type="ARBA" id="ARBA00007523"/>
    </source>
</evidence>
<dbReference type="GO" id="GO:0010181">
    <property type="term" value="F:FMN binding"/>
    <property type="evidence" value="ECO:0007669"/>
    <property type="project" value="InterPro"/>
</dbReference>
<dbReference type="Pfam" id="PF01512">
    <property type="entry name" value="Complex1_51K"/>
    <property type="match status" value="1"/>
</dbReference>
<feature type="region of interest" description="Disordered" evidence="18">
    <location>
        <begin position="464"/>
        <end position="491"/>
    </location>
</feature>
<evidence type="ECO:0000256" key="10">
    <source>
        <dbReference type="ARBA" id="ARBA00022967"/>
    </source>
</evidence>
<keyword evidence="12 17" id="KW-0411">Iron-sulfur</keyword>
<evidence type="ECO:0000256" key="17">
    <source>
        <dbReference type="RuleBase" id="RU364066"/>
    </source>
</evidence>
<dbReference type="AlphaFoldDB" id="A0A8C3BYC2"/>
<evidence type="ECO:0000256" key="7">
    <source>
        <dbReference type="ARBA" id="ARBA00022630"/>
    </source>
</evidence>
<dbReference type="GO" id="GO:0005743">
    <property type="term" value="C:mitochondrial inner membrane"/>
    <property type="evidence" value="ECO:0007669"/>
    <property type="project" value="UniProtKB-SubCell"/>
</dbReference>
<keyword evidence="11 17" id="KW-0408">Iron</keyword>
<keyword evidence="17" id="KW-0809">Transit peptide</keyword>
<keyword evidence="9 17" id="KW-0479">Metal-binding</keyword>
<dbReference type="Ensembl" id="ENSCMMT00000014575.1">
    <property type="protein sequence ID" value="ENSCMMP00000013238.1"/>
    <property type="gene ID" value="ENSCMMG00000008382.1"/>
</dbReference>
<dbReference type="SMART" id="SM00928">
    <property type="entry name" value="NADH_4Fe-4S"/>
    <property type="match status" value="1"/>
</dbReference>
<feature type="domain" description="NADH-ubiquinone oxidoreductase 51kDa subunit iron-sulphur binding" evidence="19">
    <location>
        <begin position="358"/>
        <end position="403"/>
    </location>
</feature>
<keyword evidence="13 17" id="KW-0520">NAD</keyword>
<proteinExistence type="inferred from homology"/>
<dbReference type="NCBIfam" id="NF010120">
    <property type="entry name" value="PRK13596.1"/>
    <property type="match status" value="1"/>
</dbReference>
<keyword evidence="7 17" id="KW-0285">Flavoprotein</keyword>
<dbReference type="SUPFAM" id="SSF140490">
    <property type="entry name" value="Nqo1C-terminal domain-like"/>
    <property type="match status" value="1"/>
</dbReference>
<dbReference type="PANTHER" id="PTHR11780">
    <property type="entry name" value="NADH-UBIQUINONE OXIDOREDUCTASE FLAVOPROTEIN 1 NDUFV1"/>
    <property type="match status" value="1"/>
</dbReference>
<evidence type="ECO:0000313" key="21">
    <source>
        <dbReference type="Proteomes" id="UP000694556"/>
    </source>
</evidence>
<evidence type="ECO:0000256" key="16">
    <source>
        <dbReference type="ARBA" id="ARBA00048769"/>
    </source>
</evidence>
<dbReference type="Gene3D" id="3.10.20.600">
    <property type="match status" value="1"/>
</dbReference>
<dbReference type="Pfam" id="PF10589">
    <property type="entry name" value="NADH_4Fe-4S"/>
    <property type="match status" value="1"/>
</dbReference>
<name>A0A8C3BYC2_CAIMO</name>
<comment type="similarity">
    <text evidence="3 17">Belongs to the complex I 51 kDa subunit family.</text>
</comment>
<comment type="function">
    <text evidence="17">Core subunit of the mitochondrial membrane respiratory chain NADH dehydrogenase (Complex I) which catalyzes electron transfer from NADH through the respiratory chain, using ubiquinone as an electron acceptor. Essential for the catalytic activity and assembly of complex I.</text>
</comment>
<reference evidence="20" key="1">
    <citation type="submission" date="2025-08" db="UniProtKB">
        <authorList>
            <consortium name="Ensembl"/>
        </authorList>
    </citation>
    <scope>IDENTIFICATION</scope>
</reference>